<dbReference type="SMART" id="SM00530">
    <property type="entry name" value="HTH_XRE"/>
    <property type="match status" value="1"/>
</dbReference>
<dbReference type="GO" id="GO:0003677">
    <property type="term" value="F:DNA binding"/>
    <property type="evidence" value="ECO:0007669"/>
    <property type="project" value="InterPro"/>
</dbReference>
<reference evidence="3 4" key="1">
    <citation type="submission" date="2018-11" db="EMBL/GenBank/DDBJ databases">
        <authorList>
            <person name="Criscuolo A."/>
        </authorList>
    </citation>
    <scope>NUCLEOTIDE SEQUENCE [LARGE SCALE GENOMIC DNA]</scope>
    <source>
        <strain evidence="3">AT11b</strain>
    </source>
</reference>
<evidence type="ECO:0000313" key="3">
    <source>
        <dbReference type="EMBL" id="VDC22257.1"/>
    </source>
</evidence>
<dbReference type="InterPro" id="IPR010359">
    <property type="entry name" value="IrrE_HExxH"/>
</dbReference>
<dbReference type="PANTHER" id="PTHR43236:SF2">
    <property type="entry name" value="BLL0069 PROTEIN"/>
    <property type="match status" value="1"/>
</dbReference>
<dbReference type="PROSITE" id="PS50943">
    <property type="entry name" value="HTH_CROC1"/>
    <property type="match status" value="1"/>
</dbReference>
<gene>
    <name evidence="3" type="ORF">PSET11_00906</name>
</gene>
<evidence type="ECO:0000259" key="2">
    <source>
        <dbReference type="PROSITE" id="PS50943"/>
    </source>
</evidence>
<dbReference type="EMBL" id="UXAU01000014">
    <property type="protein sequence ID" value="VDC22257.1"/>
    <property type="molecule type" value="Genomic_DNA"/>
</dbReference>
<organism evidence="3 4">
    <name type="scientific">Arthrobacter ulcerisalmonis</name>
    <dbReference type="NCBI Taxonomy" id="2483813"/>
    <lineage>
        <taxon>Bacteria</taxon>
        <taxon>Bacillati</taxon>
        <taxon>Actinomycetota</taxon>
        <taxon>Actinomycetes</taxon>
        <taxon>Micrococcales</taxon>
        <taxon>Micrococcaceae</taxon>
        <taxon>Arthrobacter</taxon>
    </lineage>
</organism>
<dbReference type="OrthoDB" id="9810578at2"/>
<protein>
    <submittedName>
        <fullName evidence="3">Anaerobic benzoate catabolism transcriptional regulator</fullName>
    </submittedName>
</protein>
<dbReference type="RefSeq" id="WP_124090901.1">
    <property type="nucleotide sequence ID" value="NZ_CBCRYA010000013.1"/>
</dbReference>
<dbReference type="SUPFAM" id="SSF47413">
    <property type="entry name" value="lambda repressor-like DNA-binding domains"/>
    <property type="match status" value="1"/>
</dbReference>
<dbReference type="PANTHER" id="PTHR43236">
    <property type="entry name" value="ANTITOXIN HIGA1"/>
    <property type="match status" value="1"/>
</dbReference>
<dbReference type="Proteomes" id="UP000280861">
    <property type="component" value="Unassembled WGS sequence"/>
</dbReference>
<evidence type="ECO:0000256" key="1">
    <source>
        <dbReference type="ARBA" id="ARBA00007227"/>
    </source>
</evidence>
<proteinExistence type="inferred from homology"/>
<dbReference type="InterPro" id="IPR001387">
    <property type="entry name" value="Cro/C1-type_HTH"/>
</dbReference>
<sequence>MQPTSWSRNDAAPTTTPATPALDVISLGRRLRHLRKAAGMTLDDLSAAVGTAPSQLSLIENGKREPRLGLLQQLAAAVGVGVEQLLGAEPPSRRAALEIELERYQRGPLYESLNLPRIRISSRLPLDVLEAQVGLLHELERKLNEQVATPEEARRANVSLRAMMRERGNYFPEYEAEAQKVLAGVGYTGGPLSQHVIADIAENLGFTLHHVGDLPHSTRSVTDLKNHRIYLTQSQRQDHDPRSVLLQALGHYVLGHETPRSYGDFLSQRVATNYFAAALLLPEQATVDFLRKAKDAKEIAVEDIRDAFAVSYETAAHRFTNLATQHLGITTHFQKTHQSGIIYKAYENDGVTFPQDHTGAIEGQPSCKAWTSRAVFDVPDKFSAYSQYTDTPSGTYWCTARTERSANGEFSLSIGVPYQHVKWFRGRETTAREKSLCPDPNCCKRPPVALASEWAGNAWPSARAHSHLLAAMPPGAFPGVDETEVYTFLQSHSGS</sequence>
<dbReference type="CDD" id="cd00093">
    <property type="entry name" value="HTH_XRE"/>
    <property type="match status" value="1"/>
</dbReference>
<dbReference type="Pfam" id="PF13560">
    <property type="entry name" value="HTH_31"/>
    <property type="match status" value="1"/>
</dbReference>
<evidence type="ECO:0000313" key="4">
    <source>
        <dbReference type="Proteomes" id="UP000280861"/>
    </source>
</evidence>
<name>A0A3P5X1Z2_9MICC</name>
<feature type="domain" description="HTH cro/C1-type" evidence="2">
    <location>
        <begin position="31"/>
        <end position="85"/>
    </location>
</feature>
<dbReference type="AlphaFoldDB" id="A0A3P5X1Z2"/>
<dbReference type="Gene3D" id="1.10.260.40">
    <property type="entry name" value="lambda repressor-like DNA-binding domains"/>
    <property type="match status" value="1"/>
</dbReference>
<dbReference type="Pfam" id="PF06114">
    <property type="entry name" value="Peptidase_M78"/>
    <property type="match status" value="1"/>
</dbReference>
<accession>A0A3P5X1Z2</accession>
<dbReference type="InterPro" id="IPR010982">
    <property type="entry name" value="Lambda_DNA-bd_dom_sf"/>
</dbReference>
<keyword evidence="4" id="KW-1185">Reference proteome</keyword>
<dbReference type="InterPro" id="IPR052345">
    <property type="entry name" value="Rad_response_metalloprotease"/>
</dbReference>
<comment type="similarity">
    <text evidence="1">Belongs to the short-chain fatty acyl-CoA assimilation regulator (ScfR) family.</text>
</comment>